<dbReference type="EMBL" id="WQMT02000004">
    <property type="protein sequence ID" value="KAG9224373.1"/>
    <property type="molecule type" value="Genomic_DNA"/>
</dbReference>
<name>A0ACB7J3F6_PLECO</name>
<organism evidence="1 2">
    <name type="scientific">Pleurotus cornucopiae</name>
    <name type="common">Cornucopia mushroom</name>
    <dbReference type="NCBI Taxonomy" id="5321"/>
    <lineage>
        <taxon>Eukaryota</taxon>
        <taxon>Fungi</taxon>
        <taxon>Dikarya</taxon>
        <taxon>Basidiomycota</taxon>
        <taxon>Agaricomycotina</taxon>
        <taxon>Agaricomycetes</taxon>
        <taxon>Agaricomycetidae</taxon>
        <taxon>Agaricales</taxon>
        <taxon>Pleurotineae</taxon>
        <taxon>Pleurotaceae</taxon>
        <taxon>Pleurotus</taxon>
    </lineage>
</organism>
<reference evidence="1 2" key="1">
    <citation type="journal article" date="2021" name="Appl. Environ. Microbiol.">
        <title>Genetic linkage and physical mapping for an oyster mushroom Pleurotus cornucopiae and QTL analysis for the trait cap color.</title>
        <authorList>
            <person name="Zhang Y."/>
            <person name="Gao W."/>
            <person name="Sonnenberg A."/>
            <person name="Chen Q."/>
            <person name="Zhang J."/>
            <person name="Huang C."/>
        </authorList>
    </citation>
    <scope>NUCLEOTIDE SEQUENCE [LARGE SCALE GENOMIC DNA]</scope>
    <source>
        <strain evidence="1">CCMSSC00406</strain>
    </source>
</reference>
<comment type="caution">
    <text evidence="1">The sequence shown here is derived from an EMBL/GenBank/DDBJ whole genome shotgun (WGS) entry which is preliminary data.</text>
</comment>
<evidence type="ECO:0000313" key="1">
    <source>
        <dbReference type="EMBL" id="KAG9224373.1"/>
    </source>
</evidence>
<sequence>MLFTRFSAAAASRSGRSTLFIRALCLALAHDAFLRASAQPFGAPNRSSIDRPFRLAVGAIIGIVVGIVVFWALVGVLIFVVIRRRRARRNVPLMSFPAGGTGFNSGPSMAHTNHMHGMHHTTAPPPPPDGNVTLSIPTIVSTSAHSLVIDLPRIALQQLELRISYLGAIVDLAVDAGAPVACALEHDVSMGTRIPAASYSYRSKYTPAHVQSWAMSGLHISRLLPWPAPHTLLRRQPSSLVLTVMFSKKIDPKLSASASASTRPSMSRQALSARLFLALVISQNTFRAAAQTVDNDERSGSHLSTRAASGILLAILGVCFILALGMCFAIRRKRRQRLASPSPPVYVSPEWGGPPRPRVVLSSQLSARHGGAEDGAVLALCVEAQRPVTGRSRGRRIAGGVIAGIVVAIVVGLLLCCLLVCLCVRRRRKSRAGSTGAPIAGGPMGGGGFFGRKGRNAGVQQQPMYQAGHANGGLHTNNDQGYGAPIGQPPQAHMAQGNNDPNFVGGFRA</sequence>
<gene>
    <name evidence="1" type="ORF">CCMSSC00406_0007853</name>
</gene>
<proteinExistence type="predicted"/>
<evidence type="ECO:0000313" key="2">
    <source>
        <dbReference type="Proteomes" id="UP000824881"/>
    </source>
</evidence>
<protein>
    <submittedName>
        <fullName evidence="1">Uncharacterized protein</fullName>
    </submittedName>
</protein>
<keyword evidence="2" id="KW-1185">Reference proteome</keyword>
<accession>A0ACB7J3F6</accession>
<dbReference type="Proteomes" id="UP000824881">
    <property type="component" value="Unassembled WGS sequence"/>
</dbReference>